<accession>A0A5J6D6Y3</accession>
<dbReference type="KEGG" id="vg:77931418"/>
<proteinExistence type="predicted"/>
<dbReference type="GeneID" id="77931418"/>
<evidence type="ECO:0000313" key="1">
    <source>
        <dbReference type="EMBL" id="QEQ93642.1"/>
    </source>
</evidence>
<keyword evidence="2" id="KW-1185">Reference proteome</keyword>
<evidence type="ECO:0000313" key="2">
    <source>
        <dbReference type="Proteomes" id="UP000327392"/>
    </source>
</evidence>
<reference evidence="1 2" key="1">
    <citation type="submission" date="2019-07" db="EMBL/GenBank/DDBJ databases">
        <authorList>
            <person name="Mandava P."/>
            <person name="Ferry J.C."/>
            <person name="Fallon S.M."/>
            <person name="Hajdenberg M."/>
            <person name="Sharma E."/>
            <person name="Shaffer C.D."/>
            <person name="Weston-Hafer K.A."/>
            <person name="Garlena R.A."/>
            <person name="Russell D.A."/>
            <person name="Pope W.H."/>
            <person name="Jacobs-Sera D."/>
            <person name="Hatfull G.F."/>
        </authorList>
    </citation>
    <scope>NUCLEOTIDE SEQUENCE [LARGE SCALE GENOMIC DNA]</scope>
</reference>
<protein>
    <submittedName>
        <fullName evidence="1">Uncharacterized protein</fullName>
    </submittedName>
</protein>
<dbReference type="EMBL" id="MN204493">
    <property type="protein sequence ID" value="QEQ93642.1"/>
    <property type="molecule type" value="Genomic_DNA"/>
</dbReference>
<dbReference type="RefSeq" id="YP_010655555.1">
    <property type="nucleotide sequence ID" value="NC_070829.1"/>
</dbReference>
<name>A0A5J6D6Y3_9CAUD</name>
<organism evidence="1 2">
    <name type="scientific">Streptomyces phage Zuko</name>
    <dbReference type="NCBI Taxonomy" id="2601695"/>
    <lineage>
        <taxon>Viruses</taxon>
        <taxon>Duplodnaviria</taxon>
        <taxon>Heunggongvirae</taxon>
        <taxon>Uroviricota</taxon>
        <taxon>Caudoviricetes</taxon>
        <taxon>Zukovirus</taxon>
        <taxon>Zukovirus zuko</taxon>
    </lineage>
</organism>
<gene>
    <name evidence="1" type="primary">64</name>
    <name evidence="1" type="ORF">SEA_ZUKO_64</name>
</gene>
<dbReference type="Proteomes" id="UP000327392">
    <property type="component" value="Segment"/>
</dbReference>
<sequence>MRVYSRSRLPISPDSHQELLIMPSQKTVYGPCVCCGRMGYHEARGLRLACYSRWKRRGLALKRFPTVRRKGSYDLVKPAAIRQAWQYAELVTGRDACSRERACIVLSISTRTAIRYERYLGMKYRKQVGYGRGGE</sequence>